<proteinExistence type="inferred from homology"/>
<organism evidence="11 12">
    <name type="scientific">Candidatus Xenolissoclinum pacificiensis L6</name>
    <dbReference type="NCBI Taxonomy" id="1401685"/>
    <lineage>
        <taxon>Bacteria</taxon>
        <taxon>Pseudomonadati</taxon>
        <taxon>Pseudomonadota</taxon>
        <taxon>Alphaproteobacteria</taxon>
        <taxon>Rickettsiales</taxon>
        <taxon>Anaplasmataceae</taxon>
        <taxon>Candidatus Xenolissoclinum</taxon>
    </lineage>
</organism>
<dbReference type="PANTHER" id="PTHR23117:SF13">
    <property type="entry name" value="GUANYLATE KINASE"/>
    <property type="match status" value="1"/>
</dbReference>
<comment type="caution">
    <text evidence="11">The sequence shown here is derived from an EMBL/GenBank/DDBJ whole genome shotgun (WGS) entry which is preliminary data.</text>
</comment>
<dbReference type="PROSITE" id="PS50052">
    <property type="entry name" value="GUANYLATE_KINASE_2"/>
    <property type="match status" value="1"/>
</dbReference>
<accession>W2UZ24</accession>
<dbReference type="Gene3D" id="3.30.63.10">
    <property type="entry name" value="Guanylate Kinase phosphate binding domain"/>
    <property type="match status" value="1"/>
</dbReference>
<dbReference type="EC" id="2.7.4.8" evidence="2"/>
<dbReference type="FunFam" id="3.30.63.10:FF:000002">
    <property type="entry name" value="Guanylate kinase 1"/>
    <property type="match status" value="1"/>
</dbReference>
<dbReference type="InterPro" id="IPR017665">
    <property type="entry name" value="Guanylate_kinase"/>
</dbReference>
<dbReference type="InterPro" id="IPR008144">
    <property type="entry name" value="Guanylate_kin-like_dom"/>
</dbReference>
<dbReference type="InterPro" id="IPR020590">
    <property type="entry name" value="Guanylate_kinase_CS"/>
</dbReference>
<evidence type="ECO:0000256" key="9">
    <source>
        <dbReference type="ARBA" id="ARBA00030128"/>
    </source>
</evidence>
<evidence type="ECO:0000313" key="12">
    <source>
        <dbReference type="Proteomes" id="UP000018951"/>
    </source>
</evidence>
<dbReference type="Gene3D" id="3.40.50.300">
    <property type="entry name" value="P-loop containing nucleotide triphosphate hydrolases"/>
    <property type="match status" value="1"/>
</dbReference>
<dbReference type="AlphaFoldDB" id="W2UZ24"/>
<dbReference type="STRING" id="1401685.P857_606"/>
<dbReference type="CDD" id="cd00071">
    <property type="entry name" value="GMPK"/>
    <property type="match status" value="1"/>
</dbReference>
<evidence type="ECO:0000256" key="8">
    <source>
        <dbReference type="ARBA" id="ARBA00022840"/>
    </source>
</evidence>
<protein>
    <recommendedName>
        <fullName evidence="3">Guanylate kinase</fullName>
        <ecNumber evidence="2">2.7.4.8</ecNumber>
    </recommendedName>
    <alternativeName>
        <fullName evidence="9">GMP kinase</fullName>
    </alternativeName>
</protein>
<dbReference type="PATRIC" id="fig|1401685.3.peg.743"/>
<evidence type="ECO:0000256" key="4">
    <source>
        <dbReference type="ARBA" id="ARBA00022490"/>
    </source>
</evidence>
<dbReference type="PROSITE" id="PS00856">
    <property type="entry name" value="GUANYLATE_KINASE_1"/>
    <property type="match status" value="1"/>
</dbReference>
<evidence type="ECO:0000256" key="5">
    <source>
        <dbReference type="ARBA" id="ARBA00022679"/>
    </source>
</evidence>
<keyword evidence="4" id="KW-0963">Cytoplasm</keyword>
<gene>
    <name evidence="11" type="primary">gmk</name>
    <name evidence="11" type="ORF">P857_606</name>
</gene>
<dbReference type="InterPro" id="IPR027417">
    <property type="entry name" value="P-loop_NTPase"/>
</dbReference>
<evidence type="ECO:0000313" key="11">
    <source>
        <dbReference type="EMBL" id="ETO91120.1"/>
    </source>
</evidence>
<dbReference type="Proteomes" id="UP000018951">
    <property type="component" value="Unassembled WGS sequence"/>
</dbReference>
<evidence type="ECO:0000256" key="6">
    <source>
        <dbReference type="ARBA" id="ARBA00022741"/>
    </source>
</evidence>
<keyword evidence="6" id="KW-0547">Nucleotide-binding</keyword>
<dbReference type="GO" id="GO:0005829">
    <property type="term" value="C:cytosol"/>
    <property type="evidence" value="ECO:0007669"/>
    <property type="project" value="TreeGrafter"/>
</dbReference>
<dbReference type="InterPro" id="IPR008145">
    <property type="entry name" value="GK/Ca_channel_bsu"/>
</dbReference>
<evidence type="ECO:0000256" key="7">
    <source>
        <dbReference type="ARBA" id="ARBA00022777"/>
    </source>
</evidence>
<dbReference type="PANTHER" id="PTHR23117">
    <property type="entry name" value="GUANYLATE KINASE-RELATED"/>
    <property type="match status" value="1"/>
</dbReference>
<keyword evidence="7 11" id="KW-0418">Kinase</keyword>
<comment type="similarity">
    <text evidence="1">Belongs to the guanylate kinase family.</text>
</comment>
<feature type="domain" description="Guanylate kinase-like" evidence="10">
    <location>
        <begin position="4"/>
        <end position="186"/>
    </location>
</feature>
<dbReference type="Pfam" id="PF00625">
    <property type="entry name" value="Guanylate_kin"/>
    <property type="match status" value="1"/>
</dbReference>
<keyword evidence="12" id="KW-1185">Reference proteome</keyword>
<dbReference type="NCBIfam" id="TIGR03263">
    <property type="entry name" value="guanyl_kin"/>
    <property type="match status" value="1"/>
</dbReference>
<dbReference type="GO" id="GO:0005524">
    <property type="term" value="F:ATP binding"/>
    <property type="evidence" value="ECO:0007669"/>
    <property type="project" value="UniProtKB-KW"/>
</dbReference>
<name>W2UZ24_9RICK</name>
<dbReference type="GO" id="GO:0004385">
    <property type="term" value="F:GMP kinase activity"/>
    <property type="evidence" value="ECO:0007669"/>
    <property type="project" value="UniProtKB-EC"/>
</dbReference>
<dbReference type="EMBL" id="AXCJ01000008">
    <property type="protein sequence ID" value="ETO91120.1"/>
    <property type="molecule type" value="Genomic_DNA"/>
</dbReference>
<keyword evidence="8" id="KW-0067">ATP-binding</keyword>
<sequence>MRKGKLFVISAPSGCGKTTVVNRVLSMDDKITRSISMTTRCRRGYEVNGEDYFFVTREVFKQYVTDGKMLEYAVVFDQLYGTPMDYIKDQMDKGVDVICSIDWQGGYQIHTIIPDAVLILLLPPSLEELYRRLSCRASDSVDEVNKRIKQAKHEIVKSSESGYLAGYVVVNDTLDDAVHQVLNILYVERSNRWHKIRLREYLNSCF</sequence>
<evidence type="ECO:0000259" key="10">
    <source>
        <dbReference type="PROSITE" id="PS50052"/>
    </source>
</evidence>
<evidence type="ECO:0000256" key="3">
    <source>
        <dbReference type="ARBA" id="ARBA00016296"/>
    </source>
</evidence>
<dbReference type="SMART" id="SM00072">
    <property type="entry name" value="GuKc"/>
    <property type="match status" value="1"/>
</dbReference>
<evidence type="ECO:0000256" key="1">
    <source>
        <dbReference type="ARBA" id="ARBA00005790"/>
    </source>
</evidence>
<keyword evidence="5" id="KW-0808">Transferase</keyword>
<reference evidence="11 12" key="1">
    <citation type="journal article" date="2013" name="PLoS ONE">
        <title>Bacterial endosymbiosis in a chordate host: long-term co-evolution and conservation of secondary metabolism.</title>
        <authorList>
            <person name="Kwan J.C."/>
            <person name="Schmidt E.W."/>
        </authorList>
    </citation>
    <scope>NUCLEOTIDE SEQUENCE [LARGE SCALE GENOMIC DNA]</scope>
    <source>
        <strain evidence="12">L6</strain>
    </source>
</reference>
<evidence type="ECO:0000256" key="2">
    <source>
        <dbReference type="ARBA" id="ARBA00012961"/>
    </source>
</evidence>
<dbReference type="SUPFAM" id="SSF52540">
    <property type="entry name" value="P-loop containing nucleoside triphosphate hydrolases"/>
    <property type="match status" value="1"/>
</dbReference>